<feature type="compositionally biased region" description="Low complexity" evidence="1">
    <location>
        <begin position="138"/>
        <end position="151"/>
    </location>
</feature>
<organism evidence="3 4">
    <name type="scientific">Fusarium oxysporum f. sp. cepae</name>
    <dbReference type="NCBI Taxonomy" id="396571"/>
    <lineage>
        <taxon>Eukaryota</taxon>
        <taxon>Fungi</taxon>
        <taxon>Dikarya</taxon>
        <taxon>Ascomycota</taxon>
        <taxon>Pezizomycotina</taxon>
        <taxon>Sordariomycetes</taxon>
        <taxon>Hypocreomycetidae</taxon>
        <taxon>Hypocreales</taxon>
        <taxon>Nectriaceae</taxon>
        <taxon>Fusarium</taxon>
        <taxon>Fusarium oxysporum species complex</taxon>
    </lineage>
</organism>
<proteinExistence type="predicted"/>
<name>A0A3L6N102_FUSOX</name>
<evidence type="ECO:0000313" key="4">
    <source>
        <dbReference type="Proteomes" id="UP000270866"/>
    </source>
</evidence>
<feature type="region of interest" description="Disordered" evidence="1">
    <location>
        <begin position="14"/>
        <end position="160"/>
    </location>
</feature>
<feature type="compositionally biased region" description="Basic and acidic residues" evidence="1">
    <location>
        <begin position="20"/>
        <end position="29"/>
    </location>
</feature>
<evidence type="ECO:0000256" key="1">
    <source>
        <dbReference type="SAM" id="MobiDB-lite"/>
    </source>
</evidence>
<dbReference type="InterPro" id="IPR046797">
    <property type="entry name" value="PDDEXK_12"/>
</dbReference>
<dbReference type="Pfam" id="PF20516">
    <property type="entry name" value="PDDEXK_12"/>
    <property type="match status" value="1"/>
</dbReference>
<gene>
    <name evidence="3" type="ORF">BFJ65_g14483</name>
</gene>
<evidence type="ECO:0000313" key="3">
    <source>
        <dbReference type="EMBL" id="RKK10485.1"/>
    </source>
</evidence>
<feature type="compositionally biased region" description="Basic and acidic residues" evidence="1">
    <location>
        <begin position="53"/>
        <end position="65"/>
    </location>
</feature>
<protein>
    <recommendedName>
        <fullName evidence="2">PD-(D/E)XK nuclease-like domain-containing protein</fullName>
    </recommendedName>
</protein>
<dbReference type="Proteomes" id="UP000270866">
    <property type="component" value="Unassembled WGS sequence"/>
</dbReference>
<evidence type="ECO:0000259" key="2">
    <source>
        <dbReference type="Pfam" id="PF20516"/>
    </source>
</evidence>
<feature type="compositionally biased region" description="Polar residues" evidence="1">
    <location>
        <begin position="91"/>
        <end position="100"/>
    </location>
</feature>
<feature type="compositionally biased region" description="Low complexity" evidence="1">
    <location>
        <begin position="70"/>
        <end position="81"/>
    </location>
</feature>
<sequence length="468" mass="52652">MLQDLNKKILNWLESVSVDSHSEREDLSAIKRPRKRVKLNNSRAHAHGIVPEESDKKRDRDKNATDSRLPTPSASVSPTASHLNPLKPTTGPDTATTMPPANNKRPRGRPGPDDDVDSTISAKPIRSAPGFSQPPSLPASKASKVSNNSSPTRQIRNAGLQPSGFITASFKHDPQPDSLKRLCSSLELIHAGFGILPKTLQESLIDEDDVFEWMFGDEPQFGQDRLPTIWAARQIWRMAARCDGPKKLPESAWNNDVHSRVLDWVFRDGSANNGFLDYRSCFNAAILPEYQPESSPTKMVDYCVCLQPEEFSLEYARIEQLCRQGRPGQSINHTDWGDLVSYPIGISIETKGPGITYETALVQVATWHAAQWRSIFHNRERHSVTETSRHIPFLPGIIVIKHDWYFVATDRDGMGKARTFEKKTLGSTESLLGIYKLMMALQRLAQWLVDEFWPTFQVDVLGLESDFR</sequence>
<feature type="domain" description="PD-(D/E)XK nuclease-like" evidence="2">
    <location>
        <begin position="206"/>
        <end position="453"/>
    </location>
</feature>
<dbReference type="AlphaFoldDB" id="A0A3L6N102"/>
<dbReference type="EMBL" id="MRCU01000010">
    <property type="protein sequence ID" value="RKK10485.1"/>
    <property type="molecule type" value="Genomic_DNA"/>
</dbReference>
<reference evidence="3 4" key="1">
    <citation type="journal article" date="2018" name="Sci. Rep.">
        <title>Characterisation of pathogen-specific regions and novel effector candidates in Fusarium oxysporum f. sp. cepae.</title>
        <authorList>
            <person name="Armitage A.D."/>
            <person name="Taylor A."/>
            <person name="Sobczyk M.K."/>
            <person name="Baxter L."/>
            <person name="Greenfield B.P."/>
            <person name="Bates H.J."/>
            <person name="Wilson F."/>
            <person name="Jackson A.C."/>
            <person name="Ott S."/>
            <person name="Harrison R.J."/>
            <person name="Clarkson J.P."/>
        </authorList>
    </citation>
    <scope>NUCLEOTIDE SEQUENCE [LARGE SCALE GENOMIC DNA]</scope>
    <source>
        <strain evidence="3 4">FoC_Fus2</strain>
    </source>
</reference>
<comment type="caution">
    <text evidence="3">The sequence shown here is derived from an EMBL/GenBank/DDBJ whole genome shotgun (WGS) entry which is preliminary data.</text>
</comment>
<accession>A0A3L6N102</accession>